<evidence type="ECO:0000313" key="3">
    <source>
        <dbReference type="Proteomes" id="UP000264589"/>
    </source>
</evidence>
<accession>A0A371RIN7</accession>
<organism evidence="2 3">
    <name type="scientific">Parvularcula marina</name>
    <dbReference type="NCBI Taxonomy" id="2292771"/>
    <lineage>
        <taxon>Bacteria</taxon>
        <taxon>Pseudomonadati</taxon>
        <taxon>Pseudomonadota</taxon>
        <taxon>Alphaproteobacteria</taxon>
        <taxon>Parvularculales</taxon>
        <taxon>Parvularculaceae</taxon>
        <taxon>Parvularcula</taxon>
    </lineage>
</organism>
<feature type="transmembrane region" description="Helical" evidence="1">
    <location>
        <begin position="80"/>
        <end position="98"/>
    </location>
</feature>
<keyword evidence="1" id="KW-0812">Transmembrane</keyword>
<protein>
    <recommendedName>
        <fullName evidence="4">DUF2178 domain-containing protein</fullName>
    </recommendedName>
</protein>
<comment type="caution">
    <text evidence="2">The sequence shown here is derived from an EMBL/GenBank/DDBJ whole genome shotgun (WGS) entry which is preliminary data.</text>
</comment>
<dbReference type="Proteomes" id="UP000264589">
    <property type="component" value="Unassembled WGS sequence"/>
</dbReference>
<keyword evidence="1" id="KW-0472">Membrane</keyword>
<dbReference type="InParanoid" id="A0A371RIN7"/>
<evidence type="ECO:0000256" key="1">
    <source>
        <dbReference type="SAM" id="Phobius"/>
    </source>
</evidence>
<name>A0A371RIN7_9PROT</name>
<evidence type="ECO:0008006" key="4">
    <source>
        <dbReference type="Google" id="ProtNLM"/>
    </source>
</evidence>
<dbReference type="AlphaFoldDB" id="A0A371RIN7"/>
<proteinExistence type="predicted"/>
<keyword evidence="3" id="KW-1185">Reference proteome</keyword>
<keyword evidence="1" id="KW-1133">Transmembrane helix</keyword>
<evidence type="ECO:0000313" key="2">
    <source>
        <dbReference type="EMBL" id="RFB05305.1"/>
    </source>
</evidence>
<dbReference type="RefSeq" id="WP_116391937.1">
    <property type="nucleotide sequence ID" value="NZ_CAXQPM010000005.1"/>
</dbReference>
<sequence>MSFQEKSAWILLLVCLIVGGLYGQSLIEAGGIGAESWILTAIIIFIVLAIVIHIAVSILFYRDSDKSDERDRRIARRADIVGAAVLNATLLLIIALSLKEENWMVANIAFLGLLLAEGVKAFWQIILYRVEG</sequence>
<reference evidence="2 3" key="1">
    <citation type="submission" date="2018-08" db="EMBL/GenBank/DDBJ databases">
        <title>Parvularcula sp. SM1705, isolated from surface water of the South Sea China.</title>
        <authorList>
            <person name="Sun L."/>
        </authorList>
    </citation>
    <scope>NUCLEOTIDE SEQUENCE [LARGE SCALE GENOMIC DNA]</scope>
    <source>
        <strain evidence="2 3">SM1705</strain>
    </source>
</reference>
<dbReference type="EMBL" id="QUQO01000001">
    <property type="protein sequence ID" value="RFB05305.1"/>
    <property type="molecule type" value="Genomic_DNA"/>
</dbReference>
<gene>
    <name evidence="2" type="ORF">DX908_08580</name>
</gene>
<feature type="transmembrane region" description="Helical" evidence="1">
    <location>
        <begin position="104"/>
        <end position="123"/>
    </location>
</feature>
<feature type="transmembrane region" description="Helical" evidence="1">
    <location>
        <begin position="39"/>
        <end position="60"/>
    </location>
</feature>